<proteinExistence type="predicted"/>
<evidence type="ECO:0000313" key="3">
    <source>
        <dbReference type="Proteomes" id="UP000507470"/>
    </source>
</evidence>
<dbReference type="AlphaFoldDB" id="A0A6J8DAC8"/>
<sequence>MKAEGDNLDTIKTTVRRLSLDIQNAICDEEDVIRNAIYEKLEAEISNDGDDCNDGPPPEISDFLKLTNDPLCLKIAQSFAKCGDKMLSVWEIGCRLSAIGDDINKNYVVEWSLAELRYYSRSANFTDLLDIALRLCYNDKTMWRLLVVLWYIFKIIAMRYLGVDSLCMSMNMLSMNMLLQYAEGFMWRIEMNRILYTRQMVEYLDASYLRNRRNNSQRLPSKYVYIAVPVIAIAVTAFQYLLEM</sequence>
<dbReference type="Proteomes" id="UP000507470">
    <property type="component" value="Unassembled WGS sequence"/>
</dbReference>
<feature type="transmembrane region" description="Helical" evidence="1">
    <location>
        <begin position="142"/>
        <end position="162"/>
    </location>
</feature>
<keyword evidence="1" id="KW-0472">Membrane</keyword>
<organism evidence="2 3">
    <name type="scientific">Mytilus coruscus</name>
    <name type="common">Sea mussel</name>
    <dbReference type="NCBI Taxonomy" id="42192"/>
    <lineage>
        <taxon>Eukaryota</taxon>
        <taxon>Metazoa</taxon>
        <taxon>Spiralia</taxon>
        <taxon>Lophotrochozoa</taxon>
        <taxon>Mollusca</taxon>
        <taxon>Bivalvia</taxon>
        <taxon>Autobranchia</taxon>
        <taxon>Pteriomorphia</taxon>
        <taxon>Mytilida</taxon>
        <taxon>Mytiloidea</taxon>
        <taxon>Mytilidae</taxon>
        <taxon>Mytilinae</taxon>
        <taxon>Mytilus</taxon>
    </lineage>
</organism>
<gene>
    <name evidence="2" type="ORF">MCOR_38384</name>
</gene>
<feature type="transmembrane region" description="Helical" evidence="1">
    <location>
        <begin position="223"/>
        <end position="242"/>
    </location>
</feature>
<keyword evidence="3" id="KW-1185">Reference proteome</keyword>
<keyword evidence="1" id="KW-0812">Transmembrane</keyword>
<keyword evidence="1" id="KW-1133">Transmembrane helix</keyword>
<protein>
    <submittedName>
        <fullName evidence="2">BAK</fullName>
    </submittedName>
</protein>
<name>A0A6J8DAC8_MYTCO</name>
<accession>A0A6J8DAC8</accession>
<dbReference type="EMBL" id="CACVKT020006986">
    <property type="protein sequence ID" value="CAC5404621.1"/>
    <property type="molecule type" value="Genomic_DNA"/>
</dbReference>
<evidence type="ECO:0000313" key="2">
    <source>
        <dbReference type="EMBL" id="CAC5404621.1"/>
    </source>
</evidence>
<reference evidence="2 3" key="1">
    <citation type="submission" date="2020-06" db="EMBL/GenBank/DDBJ databases">
        <authorList>
            <person name="Li R."/>
            <person name="Bekaert M."/>
        </authorList>
    </citation>
    <scope>NUCLEOTIDE SEQUENCE [LARGE SCALE GENOMIC DNA]</scope>
    <source>
        <strain evidence="3">wild</strain>
    </source>
</reference>
<evidence type="ECO:0000256" key="1">
    <source>
        <dbReference type="SAM" id="Phobius"/>
    </source>
</evidence>